<comment type="caution">
    <text evidence="3">The sequence shown here is derived from an EMBL/GenBank/DDBJ whole genome shotgun (WGS) entry which is preliminary data.</text>
</comment>
<accession>A0ABT2TEJ7</accession>
<name>A0ABT2TEJ7_9FIRM</name>
<feature type="region of interest" description="Disordered" evidence="1">
    <location>
        <begin position="216"/>
        <end position="277"/>
    </location>
</feature>
<keyword evidence="2" id="KW-0472">Membrane</keyword>
<keyword evidence="2" id="KW-0812">Transmembrane</keyword>
<proteinExistence type="predicted"/>
<feature type="compositionally biased region" description="Pro residues" evidence="1">
    <location>
        <begin position="220"/>
        <end position="249"/>
    </location>
</feature>
<dbReference type="RefSeq" id="WP_059066933.1">
    <property type="nucleotide sequence ID" value="NZ_JAOQJX010000029.1"/>
</dbReference>
<sequence>MEYSYEYSYDMPLGTQESAIAGVLSIYLIILLVCMVFYLLSYIFKAIGVYTMAKRQRMDYPWLAFIPFARTYLHGELAGRIGLKNKTIKNPGIWLLAFPFIYGVIGIVFYIIFIGIMGINAFMSFAGYADGNVGSAVSFGVNSIIGMIIWLLLFVLVSILYEAVYKVLAILINHQIFMRFTSKNMSIAHAVLSAVVPLYESICFFVMRDKGYNPGMEPDIPTPPVTPLPPIPPVPPVPPEAKPTAPSTPPTEEKQSVSPGLPEDSAKLDAKEKTEQE</sequence>
<feature type="transmembrane region" description="Helical" evidence="2">
    <location>
        <begin position="20"/>
        <end position="44"/>
    </location>
</feature>
<keyword evidence="2" id="KW-1133">Transmembrane helix</keyword>
<reference evidence="3 4" key="1">
    <citation type="journal article" date="2021" name="ISME Commun">
        <title>Automated analysis of genomic sequences facilitates high-throughput and comprehensive description of bacteria.</title>
        <authorList>
            <person name="Hitch T.C.A."/>
        </authorList>
    </citation>
    <scope>NUCLEOTIDE SEQUENCE [LARGE SCALE GENOMIC DNA]</scope>
    <source>
        <strain evidence="3 4">H2_18</strain>
    </source>
</reference>
<evidence type="ECO:0000256" key="1">
    <source>
        <dbReference type="SAM" id="MobiDB-lite"/>
    </source>
</evidence>
<feature type="transmembrane region" description="Helical" evidence="2">
    <location>
        <begin position="186"/>
        <end position="207"/>
    </location>
</feature>
<protein>
    <submittedName>
        <fullName evidence="3">RNA-binding protein</fullName>
    </submittedName>
</protein>
<feature type="transmembrane region" description="Helical" evidence="2">
    <location>
        <begin position="93"/>
        <end position="119"/>
    </location>
</feature>
<feature type="compositionally biased region" description="Basic and acidic residues" evidence="1">
    <location>
        <begin position="264"/>
        <end position="277"/>
    </location>
</feature>
<dbReference type="EMBL" id="JAOQJX010000029">
    <property type="protein sequence ID" value="MCU6748666.1"/>
    <property type="molecule type" value="Genomic_DNA"/>
</dbReference>
<dbReference type="Proteomes" id="UP001652394">
    <property type="component" value="Unassembled WGS sequence"/>
</dbReference>
<evidence type="ECO:0000313" key="3">
    <source>
        <dbReference type="EMBL" id="MCU6748666.1"/>
    </source>
</evidence>
<gene>
    <name evidence="3" type="ORF">OCV51_13540</name>
</gene>
<feature type="transmembrane region" description="Helical" evidence="2">
    <location>
        <begin position="139"/>
        <end position="165"/>
    </location>
</feature>
<evidence type="ECO:0000313" key="4">
    <source>
        <dbReference type="Proteomes" id="UP001652394"/>
    </source>
</evidence>
<keyword evidence="4" id="KW-1185">Reference proteome</keyword>
<evidence type="ECO:0000256" key="2">
    <source>
        <dbReference type="SAM" id="Phobius"/>
    </source>
</evidence>
<organism evidence="3 4">
    <name type="scientific">Faecalicatena acetigenes</name>
    <dbReference type="NCBI Taxonomy" id="2981790"/>
    <lineage>
        <taxon>Bacteria</taxon>
        <taxon>Bacillati</taxon>
        <taxon>Bacillota</taxon>
        <taxon>Clostridia</taxon>
        <taxon>Lachnospirales</taxon>
        <taxon>Lachnospiraceae</taxon>
        <taxon>Faecalicatena</taxon>
    </lineage>
</organism>